<dbReference type="Proteomes" id="UP000184267">
    <property type="component" value="Unassembled WGS sequence"/>
</dbReference>
<dbReference type="OrthoDB" id="7763451at2759"/>
<gene>
    <name evidence="6" type="ORF">TRAPUB_6320</name>
</gene>
<reference evidence="6 7" key="1">
    <citation type="submission" date="2016-10" db="EMBL/GenBank/DDBJ databases">
        <title>Genome sequence of the basidiomycete white-rot fungus Trametes pubescens.</title>
        <authorList>
            <person name="Makela M.R."/>
            <person name="Granchi Z."/>
            <person name="Peng M."/>
            <person name="De Vries R.P."/>
            <person name="Grigoriev I."/>
            <person name="Riley R."/>
            <person name="Hilden K."/>
        </authorList>
    </citation>
    <scope>NUCLEOTIDE SEQUENCE [LARGE SCALE GENOMIC DNA]</scope>
    <source>
        <strain evidence="6 7">FBCC735</strain>
    </source>
</reference>
<feature type="compositionally biased region" description="Low complexity" evidence="4">
    <location>
        <begin position="462"/>
        <end position="481"/>
    </location>
</feature>
<accession>A0A1M2W6W9</accession>
<dbReference type="InterPro" id="IPR029058">
    <property type="entry name" value="AB_hydrolase_fold"/>
</dbReference>
<comment type="caution">
    <text evidence="6">The sequence shown here is derived from an EMBL/GenBank/DDBJ whole genome shotgun (WGS) entry which is preliminary data.</text>
</comment>
<feature type="region of interest" description="Disordered" evidence="4">
    <location>
        <begin position="458"/>
        <end position="482"/>
    </location>
</feature>
<evidence type="ECO:0000256" key="1">
    <source>
        <dbReference type="ARBA" id="ARBA00010088"/>
    </source>
</evidence>
<dbReference type="STRING" id="154538.A0A1M2W6W9"/>
<dbReference type="Gene3D" id="3.40.50.1820">
    <property type="entry name" value="alpha/beta hydrolase"/>
    <property type="match status" value="2"/>
</dbReference>
<feature type="domain" description="Epoxide hydrolase N-terminal" evidence="5">
    <location>
        <begin position="14"/>
        <end position="116"/>
    </location>
</feature>
<dbReference type="AlphaFoldDB" id="A0A1M2W6W9"/>
<name>A0A1M2W6W9_TRAPU</name>
<dbReference type="PANTHER" id="PTHR21661">
    <property type="entry name" value="EPOXIDE HYDROLASE 1-RELATED"/>
    <property type="match status" value="1"/>
</dbReference>
<dbReference type="SUPFAM" id="SSF53474">
    <property type="entry name" value="alpha/beta-Hydrolases"/>
    <property type="match status" value="2"/>
</dbReference>
<evidence type="ECO:0000256" key="3">
    <source>
        <dbReference type="ARBA" id="ARBA00022801"/>
    </source>
</evidence>
<protein>
    <submittedName>
        <fullName evidence="6">Protein vip1</fullName>
    </submittedName>
</protein>
<dbReference type="InterPro" id="IPR010497">
    <property type="entry name" value="Epoxide_hydro_N"/>
</dbReference>
<dbReference type="PANTHER" id="PTHR21661:SF35">
    <property type="entry name" value="EPOXIDE HYDROLASE"/>
    <property type="match status" value="1"/>
</dbReference>
<dbReference type="EMBL" id="MNAD01000149">
    <property type="protein sequence ID" value="OJT15573.1"/>
    <property type="molecule type" value="Genomic_DNA"/>
</dbReference>
<evidence type="ECO:0000313" key="6">
    <source>
        <dbReference type="EMBL" id="OJT15573.1"/>
    </source>
</evidence>
<evidence type="ECO:0000313" key="7">
    <source>
        <dbReference type="Proteomes" id="UP000184267"/>
    </source>
</evidence>
<evidence type="ECO:0000256" key="4">
    <source>
        <dbReference type="SAM" id="MobiDB-lite"/>
    </source>
</evidence>
<keyword evidence="3" id="KW-0378">Hydrolase</keyword>
<dbReference type="GO" id="GO:0004301">
    <property type="term" value="F:epoxide hydrolase activity"/>
    <property type="evidence" value="ECO:0007669"/>
    <property type="project" value="TreeGrafter"/>
</dbReference>
<proteinExistence type="inferred from homology"/>
<dbReference type="GO" id="GO:0097176">
    <property type="term" value="P:epoxide metabolic process"/>
    <property type="evidence" value="ECO:0007669"/>
    <property type="project" value="TreeGrafter"/>
</dbReference>
<keyword evidence="2" id="KW-0058">Aromatic hydrocarbons catabolism</keyword>
<sequence length="511" mass="55341">MTSPGASSSTSTERPFTLAVPQEEIDLLRAKLALMRLPDELDGAGWTYGTPLADVRRLAARWGDAFDWRAAEGAINEIPMYTRDMEVEAHGTLNVHYIHQTSAVPGAIPLLFVHGCDSGPPSFFSHPLAYLRNLLPYDSETRTRLQATAQHNAQGSGYMVEQATKPQTIGYSLADSPVGLLAWIYEKLVSWTDEYPWTDDEVLEWVSIYWFSRAGPAASVRIYYEMTGGHGKSEEALARMGKVAGPVPVGLSYFPRELFHVPKWFCGKITSVQFDPSAHTATLNFEKPSAAKTALMLNGGTLDGAHLTITSDIEHQDKDDNAHTDHIDQTDKPRAGIAAEYLARGYTLSDQILQRAIVLDQQRGISNRFMSYFQSLDTTLGAKTLGPEKTISGKVQETLASATQQAKAVDEQKGITKTAGDYYTRALSSPFGQKVKAFYTSTSKQVLDIHEEARRIAETQKASAATGSAPATASTGVGSAAPPIDPSVHSVATVVDPTVAAGKTAEASTVV</sequence>
<evidence type="ECO:0000256" key="2">
    <source>
        <dbReference type="ARBA" id="ARBA00022797"/>
    </source>
</evidence>
<organism evidence="6 7">
    <name type="scientific">Trametes pubescens</name>
    <name type="common">White-rot fungus</name>
    <dbReference type="NCBI Taxonomy" id="154538"/>
    <lineage>
        <taxon>Eukaryota</taxon>
        <taxon>Fungi</taxon>
        <taxon>Dikarya</taxon>
        <taxon>Basidiomycota</taxon>
        <taxon>Agaricomycotina</taxon>
        <taxon>Agaricomycetes</taxon>
        <taxon>Polyporales</taxon>
        <taxon>Polyporaceae</taxon>
        <taxon>Trametes</taxon>
    </lineage>
</organism>
<dbReference type="Pfam" id="PF06441">
    <property type="entry name" value="EHN"/>
    <property type="match status" value="1"/>
</dbReference>
<comment type="similarity">
    <text evidence="1">Belongs to the peptidase S33 family.</text>
</comment>
<evidence type="ECO:0000259" key="5">
    <source>
        <dbReference type="Pfam" id="PF06441"/>
    </source>
</evidence>
<keyword evidence="7" id="KW-1185">Reference proteome</keyword>